<accession>A0A8S1V5J2</accession>
<dbReference type="Proteomes" id="UP000683925">
    <property type="component" value="Unassembled WGS sequence"/>
</dbReference>
<name>A0A8S1V5J2_PAROT</name>
<feature type="binding site" evidence="8">
    <location>
        <position position="257"/>
    </location>
    <ligand>
        <name>Zn(2+)</name>
        <dbReference type="ChEBI" id="CHEBI:29105"/>
        <note>catalytic</note>
    </ligand>
</feature>
<gene>
    <name evidence="11" type="ORF">POCTA_138.1.T0590188</name>
</gene>
<proteinExistence type="inferred from homology"/>
<keyword evidence="6 8" id="KW-0482">Metalloprotease</keyword>
<dbReference type="GO" id="GO:0005737">
    <property type="term" value="C:cytoplasm"/>
    <property type="evidence" value="ECO:0007669"/>
    <property type="project" value="TreeGrafter"/>
</dbReference>
<dbReference type="GO" id="GO:0006508">
    <property type="term" value="P:proteolysis"/>
    <property type="evidence" value="ECO:0007669"/>
    <property type="project" value="UniProtKB-KW"/>
</dbReference>
<keyword evidence="4" id="KW-0378">Hydrolase</keyword>
<dbReference type="Pfam" id="PF01457">
    <property type="entry name" value="Peptidase_M8"/>
    <property type="match status" value="1"/>
</dbReference>
<keyword evidence="3 8" id="KW-0479">Metal-binding</keyword>
<reference evidence="11" key="1">
    <citation type="submission" date="2021-01" db="EMBL/GenBank/DDBJ databases">
        <authorList>
            <consortium name="Genoscope - CEA"/>
            <person name="William W."/>
        </authorList>
    </citation>
    <scope>NUCLEOTIDE SEQUENCE</scope>
</reference>
<dbReference type="GO" id="GO:0016020">
    <property type="term" value="C:membrane"/>
    <property type="evidence" value="ECO:0007669"/>
    <property type="project" value="InterPro"/>
</dbReference>
<dbReference type="PROSITE" id="PS00022">
    <property type="entry name" value="EGF_1"/>
    <property type="match status" value="1"/>
</dbReference>
<feature type="domain" description="EGF-like" evidence="10">
    <location>
        <begin position="489"/>
        <end position="500"/>
    </location>
</feature>
<dbReference type="OMA" id="YETDWGL"/>
<dbReference type="FunFam" id="3.10.170.20:FF:000010">
    <property type="entry name" value="Uncharacterized protein"/>
    <property type="match status" value="1"/>
</dbReference>
<evidence type="ECO:0000256" key="9">
    <source>
        <dbReference type="SAM" id="SignalP"/>
    </source>
</evidence>
<evidence type="ECO:0000256" key="3">
    <source>
        <dbReference type="ARBA" id="ARBA00022723"/>
    </source>
</evidence>
<evidence type="ECO:0000256" key="5">
    <source>
        <dbReference type="ARBA" id="ARBA00022833"/>
    </source>
</evidence>
<feature type="chain" id="PRO_5035810361" description="EGF-like domain-containing protein" evidence="9">
    <location>
        <begin position="20"/>
        <end position="581"/>
    </location>
</feature>
<dbReference type="PANTHER" id="PTHR10942:SF0">
    <property type="entry name" value="LEISHMANOLYSIN-LIKE PEPTIDASE"/>
    <property type="match status" value="1"/>
</dbReference>
<evidence type="ECO:0000313" key="12">
    <source>
        <dbReference type="Proteomes" id="UP000683925"/>
    </source>
</evidence>
<sequence length="581" mass="65466">MKYLLIFYFTICFAAVSDVLDIKLPSQMKLLQKLRENRGDRKLDEIKTTWEPIRIHFEFIETPPTELIQQTETVLEICKTFFGRHLLVKRQTGSLEWKSTYETDWGLLIVPASLQKSYDSDLVFFVAQETDSEVEYIARAGPVIFDEKTGRPIFGMMILNNHYMLEFQGTNAKFEAAVQVVLHETIHGLGFSDDLYDNYFDSTSGQKYDFTVYQRVNLQIDLPTPRLTQLVKNHFGCCNLLGGTMEDQNGSGTAGSHFERSIFHNDLMTGSMISGNTLFTDFTFAILEDTGFYRVTKHVSDVQLWGLDKGCDFYQQQCYSDSSYEEFCQNPYDPQDKSDNFLNHLSCSYAQTGIGYCVNDGLVECPYYNIIQDLDCRDADNYDAKFFQGTNFHFGYDSMCVRGGLPKKGDYLYLGFSCFKYSCDEDQQLSIIVDGTTYDCSDGGSIPSFDNTKYSFGFMCPDNPKDICKSMNECPNQCNKKGYCLGGVCTCIAGYAGRACEKACTTYRDGIECVQTCPANTFANAETMYCIGCPANCVTCSAQDVCTLCEDSHELVGGFCNLLPNYSLMLATSLIALLLAL</sequence>
<dbReference type="GO" id="GO:0007155">
    <property type="term" value="P:cell adhesion"/>
    <property type="evidence" value="ECO:0007669"/>
    <property type="project" value="InterPro"/>
</dbReference>
<organism evidence="11 12">
    <name type="scientific">Paramecium octaurelia</name>
    <dbReference type="NCBI Taxonomy" id="43137"/>
    <lineage>
        <taxon>Eukaryota</taxon>
        <taxon>Sar</taxon>
        <taxon>Alveolata</taxon>
        <taxon>Ciliophora</taxon>
        <taxon>Intramacronucleata</taxon>
        <taxon>Oligohymenophorea</taxon>
        <taxon>Peniculida</taxon>
        <taxon>Parameciidae</taxon>
        <taxon>Paramecium</taxon>
    </lineage>
</organism>
<keyword evidence="9" id="KW-0732">Signal</keyword>
<feature type="binding site" evidence="8">
    <location>
        <position position="187"/>
    </location>
    <ligand>
        <name>Zn(2+)</name>
        <dbReference type="ChEBI" id="CHEBI:29105"/>
        <note>catalytic</note>
    </ligand>
</feature>
<dbReference type="PANTHER" id="PTHR10942">
    <property type="entry name" value="LEISHMANOLYSIN-LIKE PEPTIDASE"/>
    <property type="match status" value="1"/>
</dbReference>
<keyword evidence="12" id="KW-1185">Reference proteome</keyword>
<feature type="binding site" evidence="8">
    <location>
        <position position="183"/>
    </location>
    <ligand>
        <name>Zn(2+)</name>
        <dbReference type="ChEBI" id="CHEBI:29105"/>
        <note>catalytic</note>
    </ligand>
</feature>
<dbReference type="InterPro" id="IPR001577">
    <property type="entry name" value="Peptidase_M8"/>
</dbReference>
<evidence type="ECO:0000256" key="6">
    <source>
        <dbReference type="ARBA" id="ARBA00023049"/>
    </source>
</evidence>
<evidence type="ECO:0000256" key="2">
    <source>
        <dbReference type="ARBA" id="ARBA00022670"/>
    </source>
</evidence>
<comment type="caution">
    <text evidence="11">The sequence shown here is derived from an EMBL/GenBank/DDBJ whole genome shotgun (WGS) entry which is preliminary data.</text>
</comment>
<dbReference type="InterPro" id="IPR000742">
    <property type="entry name" value="EGF"/>
</dbReference>
<keyword evidence="5 8" id="KW-0862">Zinc</keyword>
<keyword evidence="2" id="KW-0645">Protease</keyword>
<comment type="cofactor">
    <cofactor evidence="8">
        <name>Zn(2+)</name>
        <dbReference type="ChEBI" id="CHEBI:29105"/>
    </cofactor>
    <text evidence="8">Binds 1 zinc ion per subunit.</text>
</comment>
<feature type="active site" evidence="7">
    <location>
        <position position="184"/>
    </location>
</feature>
<evidence type="ECO:0000256" key="4">
    <source>
        <dbReference type="ARBA" id="ARBA00022801"/>
    </source>
</evidence>
<evidence type="ECO:0000313" key="11">
    <source>
        <dbReference type="EMBL" id="CAD8172075.1"/>
    </source>
</evidence>
<dbReference type="EMBL" id="CAJJDP010000058">
    <property type="protein sequence ID" value="CAD8172075.1"/>
    <property type="molecule type" value="Genomic_DNA"/>
</dbReference>
<dbReference type="FunFam" id="3.90.132.10:FF:000001">
    <property type="entry name" value="leishmanolysin-like peptidase isoform X2"/>
    <property type="match status" value="1"/>
</dbReference>
<dbReference type="GO" id="GO:0046872">
    <property type="term" value="F:metal ion binding"/>
    <property type="evidence" value="ECO:0007669"/>
    <property type="project" value="UniProtKB-KW"/>
</dbReference>
<evidence type="ECO:0000259" key="10">
    <source>
        <dbReference type="PROSITE" id="PS00022"/>
    </source>
</evidence>
<protein>
    <recommendedName>
        <fullName evidence="10">EGF-like domain-containing protein</fullName>
    </recommendedName>
</protein>
<evidence type="ECO:0000256" key="1">
    <source>
        <dbReference type="ARBA" id="ARBA00005860"/>
    </source>
</evidence>
<comment type="similarity">
    <text evidence="1">Belongs to the peptidase M8 family.</text>
</comment>
<evidence type="ECO:0000256" key="8">
    <source>
        <dbReference type="PIRSR" id="PIRSR601577-2"/>
    </source>
</evidence>
<evidence type="ECO:0000256" key="7">
    <source>
        <dbReference type="PIRSR" id="PIRSR601577-1"/>
    </source>
</evidence>
<feature type="signal peptide" evidence="9">
    <location>
        <begin position="1"/>
        <end position="19"/>
    </location>
</feature>
<dbReference type="OrthoDB" id="289255at2759"/>
<dbReference type="AlphaFoldDB" id="A0A8S1V5J2"/>
<dbReference type="GO" id="GO:0004222">
    <property type="term" value="F:metalloendopeptidase activity"/>
    <property type="evidence" value="ECO:0007669"/>
    <property type="project" value="InterPro"/>
</dbReference>